<feature type="compositionally biased region" description="Polar residues" evidence="1">
    <location>
        <begin position="9"/>
        <end position="34"/>
    </location>
</feature>
<feature type="region of interest" description="Disordered" evidence="1">
    <location>
        <begin position="1"/>
        <end position="66"/>
    </location>
</feature>
<dbReference type="InterPro" id="IPR045341">
    <property type="entry name" value="DUF6532"/>
</dbReference>
<dbReference type="RefSeq" id="XP_041167570.1">
    <property type="nucleotide sequence ID" value="XM_041305462.1"/>
</dbReference>
<evidence type="ECO:0000313" key="4">
    <source>
        <dbReference type="Proteomes" id="UP000719766"/>
    </source>
</evidence>
<dbReference type="GeneID" id="64599226"/>
<dbReference type="EMBL" id="JABBWE010000001">
    <property type="protein sequence ID" value="KAG1809905.1"/>
    <property type="molecule type" value="Genomic_DNA"/>
</dbReference>
<accession>A0A9P7E2U1</accession>
<feature type="domain" description="DUF6532" evidence="2">
    <location>
        <begin position="178"/>
        <end position="329"/>
    </location>
</feature>
<evidence type="ECO:0000313" key="3">
    <source>
        <dbReference type="EMBL" id="KAG1809905.1"/>
    </source>
</evidence>
<organism evidence="3 4">
    <name type="scientific">Suillus plorans</name>
    <dbReference type="NCBI Taxonomy" id="116603"/>
    <lineage>
        <taxon>Eukaryota</taxon>
        <taxon>Fungi</taxon>
        <taxon>Dikarya</taxon>
        <taxon>Basidiomycota</taxon>
        <taxon>Agaricomycotina</taxon>
        <taxon>Agaricomycetes</taxon>
        <taxon>Agaricomycetidae</taxon>
        <taxon>Boletales</taxon>
        <taxon>Suillineae</taxon>
        <taxon>Suillaceae</taxon>
        <taxon>Suillus</taxon>
    </lineage>
</organism>
<protein>
    <recommendedName>
        <fullName evidence="2">DUF6532 domain-containing protein</fullName>
    </recommendedName>
</protein>
<feature type="compositionally biased region" description="Basic and acidic residues" evidence="1">
    <location>
        <begin position="139"/>
        <end position="150"/>
    </location>
</feature>
<proteinExistence type="predicted"/>
<sequence length="347" mass="38615">MCAKRQQHDIASSQGDTVSSQHDTASSQHDMASSQHDKSESEEADDDSDQTNFDGTDSSLSDFKDPKSIVKTLSTEIPSFVSSTKAKNQAVTVDKQFARARKRATETPMWADDLLSESEESRDEPAPKSDSDTSIFVKSEQDSSDAERMGSESSSRHSGSSNAKLILTDNGKVKNGKVEARVPLFRGELKDDACSQVTAYFCLGSDSAASAKLFIDNHSYHYSMQFSDDNTPKPVRHKPYQGNIIMNIMKGCYFNGSKSVSGVFAHKFTEIMKNKANRPEVSIPMVTLTSTLVYVAFFWKAQSSPPKFNFMGNQFSKVYVFHVQFLEDLKKNTPQKFHKLMADILLQ</sequence>
<comment type="caution">
    <text evidence="3">The sequence shown here is derived from an EMBL/GenBank/DDBJ whole genome shotgun (WGS) entry which is preliminary data.</text>
</comment>
<keyword evidence="4" id="KW-1185">Reference proteome</keyword>
<gene>
    <name evidence="3" type="ORF">HD556DRAFT_1435639</name>
</gene>
<dbReference type="AlphaFoldDB" id="A0A9P7E2U1"/>
<evidence type="ECO:0000259" key="2">
    <source>
        <dbReference type="Pfam" id="PF20149"/>
    </source>
</evidence>
<feature type="compositionally biased region" description="Low complexity" evidence="1">
    <location>
        <begin position="151"/>
        <end position="161"/>
    </location>
</feature>
<dbReference type="OrthoDB" id="3225557at2759"/>
<evidence type="ECO:0000256" key="1">
    <source>
        <dbReference type="SAM" id="MobiDB-lite"/>
    </source>
</evidence>
<reference evidence="3" key="1">
    <citation type="journal article" date="2020" name="New Phytol.">
        <title>Comparative genomics reveals dynamic genome evolution in host specialist ectomycorrhizal fungi.</title>
        <authorList>
            <person name="Lofgren L.A."/>
            <person name="Nguyen N.H."/>
            <person name="Vilgalys R."/>
            <person name="Ruytinx J."/>
            <person name="Liao H.L."/>
            <person name="Branco S."/>
            <person name="Kuo A."/>
            <person name="LaButti K."/>
            <person name="Lipzen A."/>
            <person name="Andreopoulos W."/>
            <person name="Pangilinan J."/>
            <person name="Riley R."/>
            <person name="Hundley H."/>
            <person name="Na H."/>
            <person name="Barry K."/>
            <person name="Grigoriev I.V."/>
            <person name="Stajich J.E."/>
            <person name="Kennedy P.G."/>
        </authorList>
    </citation>
    <scope>NUCLEOTIDE SEQUENCE</scope>
    <source>
        <strain evidence="3">S12</strain>
    </source>
</reference>
<feature type="compositionally biased region" description="Polar residues" evidence="1">
    <location>
        <begin position="50"/>
        <end position="61"/>
    </location>
</feature>
<name>A0A9P7E2U1_9AGAM</name>
<dbReference type="Proteomes" id="UP000719766">
    <property type="component" value="Unassembled WGS sequence"/>
</dbReference>
<feature type="region of interest" description="Disordered" evidence="1">
    <location>
        <begin position="102"/>
        <end position="168"/>
    </location>
</feature>
<dbReference type="Pfam" id="PF20149">
    <property type="entry name" value="DUF6532"/>
    <property type="match status" value="1"/>
</dbReference>